<dbReference type="PANTHER" id="PTHR13800">
    <property type="entry name" value="TRANSIENT RECEPTOR POTENTIAL CATION CHANNEL, SUBFAMILY M, MEMBER 6"/>
    <property type="match status" value="1"/>
</dbReference>
<accession>A0A3R5WCD5</accession>
<dbReference type="InterPro" id="IPR002153">
    <property type="entry name" value="TRPC_channel"/>
</dbReference>
<keyword evidence="6" id="KW-1185">Reference proteome</keyword>
<proteinExistence type="predicted"/>
<sequence>TLDEIEEPNCSFDAAIYNAGTLPRCPTEVGRYATPILMGIYVLFVNVLLLNLLIAMFSFSIQRIQDRTDQHWNFQLKRFSNERQLIQWENVIADAYLHKLEMMDLERLEIKMQLTHE</sequence>
<protein>
    <recommendedName>
        <fullName evidence="7">Ion transport domain-containing protein</fullName>
    </recommendedName>
</protein>
<keyword evidence="4" id="KW-0472">Membrane</keyword>
<keyword evidence="3" id="KW-0407">Ion channel</keyword>
<feature type="non-terminal residue" evidence="5">
    <location>
        <position position="1"/>
    </location>
</feature>
<evidence type="ECO:0000313" key="6">
    <source>
        <dbReference type="Proteomes" id="UP000266721"/>
    </source>
</evidence>
<dbReference type="GO" id="GO:0005886">
    <property type="term" value="C:plasma membrane"/>
    <property type="evidence" value="ECO:0007669"/>
    <property type="project" value="TreeGrafter"/>
</dbReference>
<reference evidence="5 6" key="1">
    <citation type="journal article" date="2016" name="PLoS ONE">
        <title>A First Insight into the Genome of the Filter-Feeder Mussel Mytilus galloprovincialis.</title>
        <authorList>
            <person name="Murgarella M."/>
            <person name="Puiu D."/>
            <person name="Novoa B."/>
            <person name="Figueras A."/>
            <person name="Posada D."/>
            <person name="Canchaya C."/>
        </authorList>
    </citation>
    <scope>NUCLEOTIDE SEQUENCE [LARGE SCALE GENOMIC DNA]</scope>
    <source>
        <tissue evidence="5">Muscle</tissue>
    </source>
</reference>
<evidence type="ECO:0000256" key="1">
    <source>
        <dbReference type="ARBA" id="ARBA00022448"/>
    </source>
</evidence>
<evidence type="ECO:0000256" key="2">
    <source>
        <dbReference type="ARBA" id="ARBA00023065"/>
    </source>
</evidence>
<dbReference type="InterPro" id="IPR050927">
    <property type="entry name" value="TRPM"/>
</dbReference>
<evidence type="ECO:0000256" key="4">
    <source>
        <dbReference type="SAM" id="Phobius"/>
    </source>
</evidence>
<keyword evidence="2" id="KW-0406">Ion transport</keyword>
<dbReference type="PANTHER" id="PTHR13800:SF12">
    <property type="entry name" value="TRANSIENT RECEPTOR POTENTIAL CATION CHANNEL SUBFAMILY M MEMBER-LIKE 2"/>
    <property type="match status" value="1"/>
</dbReference>
<dbReference type="Proteomes" id="UP000266721">
    <property type="component" value="Unassembled WGS sequence"/>
</dbReference>
<keyword evidence="4" id="KW-1133">Transmembrane helix</keyword>
<dbReference type="PRINTS" id="PR01097">
    <property type="entry name" value="TRNSRECEPTRP"/>
</dbReference>
<name>A0A3R5WCD5_MYTGA</name>
<keyword evidence="1" id="KW-0813">Transport</keyword>
<dbReference type="SMR" id="A0A3R5WCD5"/>
<evidence type="ECO:0000313" key="5">
    <source>
        <dbReference type="EMBL" id="OPL20469.1"/>
    </source>
</evidence>
<evidence type="ECO:0008006" key="7">
    <source>
        <dbReference type="Google" id="ProtNLM"/>
    </source>
</evidence>
<keyword evidence="4" id="KW-0812">Transmembrane</keyword>
<evidence type="ECO:0000256" key="3">
    <source>
        <dbReference type="ARBA" id="ARBA00023303"/>
    </source>
</evidence>
<dbReference type="AlphaFoldDB" id="A0A3R5WCD5"/>
<feature type="non-terminal residue" evidence="5">
    <location>
        <position position="117"/>
    </location>
</feature>
<dbReference type="GO" id="GO:0099604">
    <property type="term" value="F:ligand-gated calcium channel activity"/>
    <property type="evidence" value="ECO:0007669"/>
    <property type="project" value="TreeGrafter"/>
</dbReference>
<dbReference type="EMBL" id="KV607258">
    <property type="protein sequence ID" value="OPL20469.1"/>
    <property type="molecule type" value="Genomic_DNA"/>
</dbReference>
<feature type="transmembrane region" description="Helical" evidence="4">
    <location>
        <begin position="36"/>
        <end position="57"/>
    </location>
</feature>
<organism evidence="5 6">
    <name type="scientific">Mytilus galloprovincialis</name>
    <name type="common">Mediterranean mussel</name>
    <dbReference type="NCBI Taxonomy" id="29158"/>
    <lineage>
        <taxon>Eukaryota</taxon>
        <taxon>Metazoa</taxon>
        <taxon>Spiralia</taxon>
        <taxon>Lophotrochozoa</taxon>
        <taxon>Mollusca</taxon>
        <taxon>Bivalvia</taxon>
        <taxon>Autobranchia</taxon>
        <taxon>Pteriomorphia</taxon>
        <taxon>Mytilida</taxon>
        <taxon>Mytiloidea</taxon>
        <taxon>Mytilidae</taxon>
        <taxon>Mytilinae</taxon>
        <taxon>Mytilus</taxon>
    </lineage>
</organism>
<gene>
    <name evidence="5" type="ORF">AM593_02250</name>
</gene>